<dbReference type="EMBL" id="CM002042">
    <property type="protein sequence ID" value="EPT29298.1"/>
    <property type="molecule type" value="Genomic_DNA"/>
</dbReference>
<sequence length="970" mass="106746">MPSLPASRPLTSPRPSDSQSHYPYLTISAPGPQRSATMYPSIQKELDASSARQAWLAESPPTNSSPAEDPPDAMTGTALGTRGVTSRRRHIHRMTRSRRYDNSTFFPVARVLLAATILAACVVALRLVYVTCVLGANRAFSQSAISAARSLTAMPLSSFAPALSARLGDRIVPGQRPRQLADTPPRDPSDGFPHNGSVICQAEEGSGGNRSHPQGTSGGTTAGIHEGSLEASGSSEYQETPQSRRPRRKAVRERPEREVEDGDVRRSETIKTPIEGQGEAAVRHDKRRRQQAVSEAKEDEDADEAEHGRKKRRTEVESERESQPSMAPMSVHAYENVSKEKFESLIVRPGDVPGREQLVDWYHAQTKVMRWMTTSITKRQWGVAGQARDSSALSTVLRLAARAIFVSTHFRLLHNRLPQCPDPSVEKVAIAMHNRLKGCIRRKLIRGLGEEVAFCLPQIEEVLLQVAVGASRGDHGPITSGSMRKPTAVAVASLSEQFYQGVWRRIVDLGMRMSGRQPLLDIREFLPIPETSLLKKAIREAESDQLGADARPSTPLKASTLQTREDLFALAQELFTPDIPYTAEPSHGWDSLLTQLGHDLRSSITRSHRSLALQRDTRSMDGLLRHVTRALIGIARTAYLAKFYPSLKVHPIVLELRVSILTVWTSLQIWSSAGERLEVLLLRHGLTATAPWRQQAANESEGEVQSWDRLQLVEKATQYGLARMQPLRIILESFESDEEWQRGLYGREGPERLRQLLLCIGGPYARKEPAMLKHLLVHSGEKAASLPASSVSPPEPHDDHAFTEQTKESVENDESASETTDADSTVSLDHGLQTQDDGATLDQEDSIALAPEDQRHQMPVLKPALETQQAAEEAPSMVESDSHAALDVTSEMPIPDALPDDASGNADTVMADVQPPDEAGDDTPIWIPTPADHQLIDEALSMLESDDHEAFEAALEAAVNELFYGETDES</sequence>
<reference evidence="3" key="1">
    <citation type="submission" date="2013-04" db="EMBL/GenBank/DDBJ databases">
        <authorList>
            <person name="Sibley D."/>
            <person name="Venepally P."/>
            <person name="Karamycheva S."/>
            <person name="Hadjithomas M."/>
            <person name="Khan A."/>
            <person name="Brunk B."/>
            <person name="Roos D."/>
            <person name="Caler E."/>
            <person name="Lorenzi H."/>
        </authorList>
    </citation>
    <scope>NUCLEOTIDE SEQUENCE [LARGE SCALE GENOMIC DNA]</scope>
    <source>
        <strain evidence="3">ME49</strain>
    </source>
</reference>
<name>S8F727_TOXGM</name>
<evidence type="ECO:0000256" key="1">
    <source>
        <dbReference type="SAM" id="MobiDB-lite"/>
    </source>
</evidence>
<feature type="compositionally biased region" description="Polar residues" evidence="1">
    <location>
        <begin position="817"/>
        <end position="837"/>
    </location>
</feature>
<feature type="compositionally biased region" description="Basic and acidic residues" evidence="1">
    <location>
        <begin position="795"/>
        <end position="810"/>
    </location>
</feature>
<accession>S8F727</accession>
<dbReference type="OrthoDB" id="10639474at2759"/>
<keyword evidence="2" id="KW-0472">Membrane</keyword>
<proteinExistence type="predicted"/>
<dbReference type="VEuPathDB" id="ToxoDB:TGME49_257910"/>
<dbReference type="AlphaFoldDB" id="S8F727"/>
<feature type="compositionally biased region" description="Basic residues" evidence="1">
    <location>
        <begin position="85"/>
        <end position="95"/>
    </location>
</feature>
<dbReference type="GeneID" id="7898827"/>
<dbReference type="RefSeq" id="XP_018636992.1">
    <property type="nucleotide sequence ID" value="XM_018781157.1"/>
</dbReference>
<feature type="compositionally biased region" description="Polar residues" evidence="1">
    <location>
        <begin position="231"/>
        <end position="241"/>
    </location>
</feature>
<feature type="transmembrane region" description="Helical" evidence="2">
    <location>
        <begin position="104"/>
        <end position="129"/>
    </location>
</feature>
<evidence type="ECO:0000313" key="3">
    <source>
        <dbReference type="EMBL" id="EPT29298.1"/>
    </source>
</evidence>
<feature type="region of interest" description="Disordered" evidence="1">
    <location>
        <begin position="169"/>
        <end position="330"/>
    </location>
</feature>
<dbReference type="EMBL" id="KE138830">
    <property type="protein sequence ID" value="EPT29298.1"/>
    <property type="molecule type" value="Genomic_DNA"/>
</dbReference>
<feature type="compositionally biased region" description="Polar residues" evidence="1">
    <location>
        <begin position="9"/>
        <end position="21"/>
    </location>
</feature>
<evidence type="ECO:0000313" key="4">
    <source>
        <dbReference type="Proteomes" id="UP000001529"/>
    </source>
</evidence>
<dbReference type="KEGG" id="tgo:TGME49_257910"/>
<keyword evidence="4" id="KW-1185">Reference proteome</keyword>
<feature type="compositionally biased region" description="Basic and acidic residues" evidence="1">
    <location>
        <begin position="252"/>
        <end position="269"/>
    </location>
</feature>
<dbReference type="Proteomes" id="UP000001529">
    <property type="component" value="Chromosome VIIb"/>
</dbReference>
<keyword evidence="2" id="KW-1133">Transmembrane helix</keyword>
<keyword evidence="2" id="KW-0812">Transmembrane</keyword>
<organism evidence="3 4">
    <name type="scientific">Toxoplasma gondii (strain ATCC 50611 / Me49)</name>
    <dbReference type="NCBI Taxonomy" id="508771"/>
    <lineage>
        <taxon>Eukaryota</taxon>
        <taxon>Sar</taxon>
        <taxon>Alveolata</taxon>
        <taxon>Apicomplexa</taxon>
        <taxon>Conoidasida</taxon>
        <taxon>Coccidia</taxon>
        <taxon>Eucoccidiorida</taxon>
        <taxon>Eimeriorina</taxon>
        <taxon>Sarcocystidae</taxon>
        <taxon>Toxoplasma</taxon>
    </lineage>
</organism>
<evidence type="ECO:0008006" key="5">
    <source>
        <dbReference type="Google" id="ProtNLM"/>
    </source>
</evidence>
<feature type="region of interest" description="Disordered" evidence="1">
    <location>
        <begin position="785"/>
        <end position="838"/>
    </location>
</feature>
<protein>
    <recommendedName>
        <fullName evidence="5">Transmembrane protein</fullName>
    </recommendedName>
</protein>
<feature type="region of interest" description="Disordered" evidence="1">
    <location>
        <begin position="1"/>
        <end position="95"/>
    </location>
</feature>
<evidence type="ECO:0000256" key="2">
    <source>
        <dbReference type="SAM" id="Phobius"/>
    </source>
</evidence>
<gene>
    <name evidence="3" type="ORF">TGME49_257910</name>
</gene>